<dbReference type="AlphaFoldDB" id="A0AAV4BCE5"/>
<evidence type="ECO:0000256" key="2">
    <source>
        <dbReference type="ARBA" id="ARBA00010993"/>
    </source>
</evidence>
<evidence type="ECO:0000313" key="12">
    <source>
        <dbReference type="Proteomes" id="UP000735302"/>
    </source>
</evidence>
<dbReference type="GO" id="GO:0005452">
    <property type="term" value="F:solute:inorganic anion antiporter activity"/>
    <property type="evidence" value="ECO:0007669"/>
    <property type="project" value="InterPro"/>
</dbReference>
<evidence type="ECO:0000256" key="5">
    <source>
        <dbReference type="ARBA" id="ARBA00022692"/>
    </source>
</evidence>
<sequence length="835" mass="93045">MNDWFLYLASPQQGDLRLSGPPSGGGDEFATEGSLPICYLLCHRCPRRWAKKVSLKDFSNEVRAYRDVTSYLRNMSLLLDMPQTSVDDIIEACLASMLEGSANSRTYDQAKELISQIFNSTVDVRSEKKYWLVLTKDGTGTFGLPDNGAIPPTRAKLAPFLNIHQLSRTLQCTSISEGGGFDYDQNWICAMCSVPSLTSRKVCIARLLHSANLGQTCQEVHFIIVILVPTKEKGTKSELEVARTFGTIFSDMQHRQELIAARTEDDFKDTFGRITHELASRHGKAETKVELAVGETSQKVRCGFLRGVAGDLRRRLPHYLADYKDGLADRKSILKTISCTFFLYFACILPSIAFGVLNSDNTEGILTVEKVLYSQVFGGLVFAIVGGTPQIVLLTTAPLAIYTQIIFSLSDRFDLDFQAFFACVGLFNCFFLVIFSVFDLSVLMQYSTRSSEEIFALFISIAFSVDAFKNCAKNFDHHYCDPKPHNSSASNLASAAVNNLTSGLLSNGTEDKEYECAREISLLYLLLLLGTLWLGVTLFTFKDTPYLTAGKRELLADYALPVAVIAMAFIGAFCFKDVDVGKSFETSSSTNIFKWVDMSSLGWEAILGAAGLGFCLSLLFFMDQNISAALVNAPQNKMQKGTAYHWDLLVIAAINAVLSLLCFPWVHAALPHSPLHVTALADVEERVDQGHIYQIVVKVRETRVTGIFSHILIGLSLLITSVLAYIPTPVLYGLFLYVAVTALFGNQMFERIQLFFTEQSAYPPNHYIRRVPQRKMHTFTGLQLLQLVVLCAVGFAPYPYLKMFFPVLIFALIPIRHKLIPHFVEQKYLKAMDGH</sequence>
<keyword evidence="12" id="KW-1185">Reference proteome</keyword>
<evidence type="ECO:0000256" key="9">
    <source>
        <dbReference type="SAM" id="Phobius"/>
    </source>
</evidence>
<dbReference type="PRINTS" id="PR01231">
    <property type="entry name" value="HCO3TRNSPORT"/>
</dbReference>
<keyword evidence="5 9" id="KW-0812">Transmembrane</keyword>
<feature type="transmembrane region" description="Helical" evidence="9">
    <location>
        <begin position="642"/>
        <end position="666"/>
    </location>
</feature>
<dbReference type="PANTHER" id="PTHR11453:SF127">
    <property type="entry name" value="SOLUTE CARRIER FAMILY 4 MEMBER 11"/>
    <property type="match status" value="1"/>
</dbReference>
<feature type="transmembrane region" description="Helical" evidence="9">
    <location>
        <begin position="601"/>
        <end position="622"/>
    </location>
</feature>
<organism evidence="11 12">
    <name type="scientific">Plakobranchus ocellatus</name>
    <dbReference type="NCBI Taxonomy" id="259542"/>
    <lineage>
        <taxon>Eukaryota</taxon>
        <taxon>Metazoa</taxon>
        <taxon>Spiralia</taxon>
        <taxon>Lophotrochozoa</taxon>
        <taxon>Mollusca</taxon>
        <taxon>Gastropoda</taxon>
        <taxon>Heterobranchia</taxon>
        <taxon>Euthyneura</taxon>
        <taxon>Panpulmonata</taxon>
        <taxon>Sacoglossa</taxon>
        <taxon>Placobranchoidea</taxon>
        <taxon>Plakobranchidae</taxon>
        <taxon>Plakobranchus</taxon>
    </lineage>
</organism>
<evidence type="ECO:0000256" key="3">
    <source>
        <dbReference type="ARBA" id="ARBA00022448"/>
    </source>
</evidence>
<dbReference type="Pfam" id="PF00955">
    <property type="entry name" value="HCO3_cotransp"/>
    <property type="match status" value="1"/>
</dbReference>
<dbReference type="InterPro" id="IPR011531">
    <property type="entry name" value="HCO3_transpt-like_TM_dom"/>
</dbReference>
<keyword evidence="3" id="KW-0813">Transport</keyword>
<feature type="transmembrane region" description="Helical" evidence="9">
    <location>
        <begin position="707"/>
        <end position="726"/>
    </location>
</feature>
<evidence type="ECO:0000256" key="1">
    <source>
        <dbReference type="ARBA" id="ARBA00004651"/>
    </source>
</evidence>
<protein>
    <submittedName>
        <fullName evidence="11">Sodium bicarbonate transporter-like protein 11</fullName>
    </submittedName>
</protein>
<evidence type="ECO:0000256" key="7">
    <source>
        <dbReference type="ARBA" id="ARBA00023065"/>
    </source>
</evidence>
<dbReference type="Gene3D" id="3.40.930.10">
    <property type="entry name" value="Mannitol-specific EII, Chain A"/>
    <property type="match status" value="1"/>
</dbReference>
<dbReference type="Proteomes" id="UP000735302">
    <property type="component" value="Unassembled WGS sequence"/>
</dbReference>
<name>A0AAV4BCE5_9GAST</name>
<comment type="caution">
    <text evidence="11">The sequence shown here is derived from an EMBL/GenBank/DDBJ whole genome shotgun (WGS) entry which is preliminary data.</text>
</comment>
<evidence type="ECO:0000256" key="8">
    <source>
        <dbReference type="ARBA" id="ARBA00023136"/>
    </source>
</evidence>
<keyword evidence="7" id="KW-0406">Ion transport</keyword>
<dbReference type="PANTHER" id="PTHR11453">
    <property type="entry name" value="ANION EXCHANGE PROTEIN"/>
    <property type="match status" value="1"/>
</dbReference>
<feature type="transmembrane region" description="Helical" evidence="9">
    <location>
        <begin position="377"/>
        <end position="407"/>
    </location>
</feature>
<feature type="transmembrane region" description="Helical" evidence="9">
    <location>
        <begin position="419"/>
        <end position="438"/>
    </location>
</feature>
<dbReference type="GO" id="GO:0006820">
    <property type="term" value="P:monoatomic anion transport"/>
    <property type="evidence" value="ECO:0007669"/>
    <property type="project" value="InterPro"/>
</dbReference>
<feature type="transmembrane region" description="Helical" evidence="9">
    <location>
        <begin position="554"/>
        <end position="575"/>
    </location>
</feature>
<feature type="transmembrane region" description="Helical" evidence="9">
    <location>
        <begin position="779"/>
        <end position="797"/>
    </location>
</feature>
<keyword evidence="4" id="KW-1003">Cell membrane</keyword>
<feature type="transmembrane region" description="Helical" evidence="9">
    <location>
        <begin position="333"/>
        <end position="357"/>
    </location>
</feature>
<evidence type="ECO:0000256" key="4">
    <source>
        <dbReference type="ARBA" id="ARBA00022475"/>
    </source>
</evidence>
<evidence type="ECO:0000313" key="11">
    <source>
        <dbReference type="EMBL" id="GFO18295.1"/>
    </source>
</evidence>
<evidence type="ECO:0000256" key="6">
    <source>
        <dbReference type="ARBA" id="ARBA00022989"/>
    </source>
</evidence>
<dbReference type="EMBL" id="BLXT01004946">
    <property type="protein sequence ID" value="GFO18295.1"/>
    <property type="molecule type" value="Genomic_DNA"/>
</dbReference>
<dbReference type="SUPFAM" id="SSF55804">
    <property type="entry name" value="Phoshotransferase/anion transport protein"/>
    <property type="match status" value="1"/>
</dbReference>
<dbReference type="FunFam" id="1.10.287.570:FF:000002">
    <property type="entry name" value="Solute carrier family 4 member 11"/>
    <property type="match status" value="1"/>
</dbReference>
<keyword evidence="6 9" id="KW-1133">Transmembrane helix</keyword>
<gene>
    <name evidence="11" type="ORF">PoB_004480000</name>
</gene>
<comment type="similarity">
    <text evidence="2">Belongs to the anion exchanger (TC 2.A.31) family.</text>
</comment>
<proteinExistence type="inferred from homology"/>
<reference evidence="11 12" key="1">
    <citation type="journal article" date="2021" name="Elife">
        <title>Chloroplast acquisition without the gene transfer in kleptoplastic sea slugs, Plakobranchus ocellatus.</title>
        <authorList>
            <person name="Maeda T."/>
            <person name="Takahashi S."/>
            <person name="Yoshida T."/>
            <person name="Shimamura S."/>
            <person name="Takaki Y."/>
            <person name="Nagai Y."/>
            <person name="Toyoda A."/>
            <person name="Suzuki Y."/>
            <person name="Arimoto A."/>
            <person name="Ishii H."/>
            <person name="Satoh N."/>
            <person name="Nishiyama T."/>
            <person name="Hasebe M."/>
            <person name="Maruyama T."/>
            <person name="Minagawa J."/>
            <person name="Obokata J."/>
            <person name="Shigenobu S."/>
        </authorList>
    </citation>
    <scope>NUCLEOTIDE SEQUENCE [LARGE SCALE GENOMIC DNA]</scope>
</reference>
<accession>A0AAV4BCE5</accession>
<dbReference type="Gene3D" id="1.10.287.570">
    <property type="entry name" value="Helical hairpin bin"/>
    <property type="match status" value="1"/>
</dbReference>
<dbReference type="GO" id="GO:0016323">
    <property type="term" value="C:basolateral plasma membrane"/>
    <property type="evidence" value="ECO:0007669"/>
    <property type="project" value="TreeGrafter"/>
</dbReference>
<dbReference type="InterPro" id="IPR016152">
    <property type="entry name" value="PTrfase/Anion_transptr"/>
</dbReference>
<evidence type="ECO:0000259" key="10">
    <source>
        <dbReference type="Pfam" id="PF00955"/>
    </source>
</evidence>
<feature type="transmembrane region" description="Helical" evidence="9">
    <location>
        <begin position="732"/>
        <end position="749"/>
    </location>
</feature>
<feature type="transmembrane region" description="Helical" evidence="9">
    <location>
        <begin position="522"/>
        <end position="542"/>
    </location>
</feature>
<feature type="domain" description="Bicarbonate transporter-like transmembrane" evidence="10">
    <location>
        <begin position="305"/>
        <end position="834"/>
    </location>
</feature>
<dbReference type="GO" id="GO:0050801">
    <property type="term" value="P:monoatomic ion homeostasis"/>
    <property type="evidence" value="ECO:0007669"/>
    <property type="project" value="TreeGrafter"/>
</dbReference>
<keyword evidence="8 9" id="KW-0472">Membrane</keyword>
<comment type="subcellular location">
    <subcellularLocation>
        <location evidence="1">Cell membrane</location>
        <topology evidence="1">Multi-pass membrane protein</topology>
    </subcellularLocation>
</comment>
<dbReference type="InterPro" id="IPR003020">
    <property type="entry name" value="HCO3_transpt_euk"/>
</dbReference>